<evidence type="ECO:0000256" key="2">
    <source>
        <dbReference type="SAM" id="Phobius"/>
    </source>
</evidence>
<name>A0A3P7NVZ9_DIBLA</name>
<protein>
    <submittedName>
        <fullName evidence="3">Uncharacterized protein</fullName>
    </submittedName>
</protein>
<keyword evidence="2" id="KW-0472">Membrane</keyword>
<dbReference type="EMBL" id="UYRU01091675">
    <property type="protein sequence ID" value="VDN37767.1"/>
    <property type="molecule type" value="Genomic_DNA"/>
</dbReference>
<proteinExistence type="predicted"/>
<gene>
    <name evidence="3" type="ORF">DILT_LOCUS17417</name>
</gene>
<keyword evidence="2" id="KW-0812">Transmembrane</keyword>
<keyword evidence="4" id="KW-1185">Reference proteome</keyword>
<sequence>MHVGHILDPGDGGNTTVTPSPDPSEYGRLGFVKLGVAMAMFISVLIACGLPILILDCIQKRTDDAACSLTTLSRGGQGVSSSS</sequence>
<dbReference type="Proteomes" id="UP000281553">
    <property type="component" value="Unassembled WGS sequence"/>
</dbReference>
<feature type="non-terminal residue" evidence="3">
    <location>
        <position position="83"/>
    </location>
</feature>
<organism evidence="3 4">
    <name type="scientific">Dibothriocephalus latus</name>
    <name type="common">Fish tapeworm</name>
    <name type="synonym">Diphyllobothrium latum</name>
    <dbReference type="NCBI Taxonomy" id="60516"/>
    <lineage>
        <taxon>Eukaryota</taxon>
        <taxon>Metazoa</taxon>
        <taxon>Spiralia</taxon>
        <taxon>Lophotrochozoa</taxon>
        <taxon>Platyhelminthes</taxon>
        <taxon>Cestoda</taxon>
        <taxon>Eucestoda</taxon>
        <taxon>Diphyllobothriidea</taxon>
        <taxon>Diphyllobothriidae</taxon>
        <taxon>Dibothriocephalus</taxon>
    </lineage>
</organism>
<dbReference type="OrthoDB" id="448280at2759"/>
<keyword evidence="2" id="KW-1133">Transmembrane helix</keyword>
<accession>A0A3P7NVZ9</accession>
<dbReference type="AlphaFoldDB" id="A0A3P7NVZ9"/>
<feature type="transmembrane region" description="Helical" evidence="2">
    <location>
        <begin position="31"/>
        <end position="55"/>
    </location>
</feature>
<evidence type="ECO:0000313" key="3">
    <source>
        <dbReference type="EMBL" id="VDN37767.1"/>
    </source>
</evidence>
<evidence type="ECO:0000313" key="4">
    <source>
        <dbReference type="Proteomes" id="UP000281553"/>
    </source>
</evidence>
<feature type="region of interest" description="Disordered" evidence="1">
    <location>
        <begin position="1"/>
        <end position="23"/>
    </location>
</feature>
<evidence type="ECO:0000256" key="1">
    <source>
        <dbReference type="SAM" id="MobiDB-lite"/>
    </source>
</evidence>
<reference evidence="3 4" key="1">
    <citation type="submission" date="2018-11" db="EMBL/GenBank/DDBJ databases">
        <authorList>
            <consortium name="Pathogen Informatics"/>
        </authorList>
    </citation>
    <scope>NUCLEOTIDE SEQUENCE [LARGE SCALE GENOMIC DNA]</scope>
</reference>